<reference evidence="7" key="1">
    <citation type="submission" date="2025-08" db="UniProtKB">
        <authorList>
            <consortium name="Ensembl"/>
        </authorList>
    </citation>
    <scope>IDENTIFICATION</scope>
</reference>
<comment type="similarity">
    <text evidence="1">Belongs to the BORA family.</text>
</comment>
<evidence type="ECO:0000256" key="2">
    <source>
        <dbReference type="ARBA" id="ARBA00020055"/>
    </source>
</evidence>
<dbReference type="GO" id="GO:0060236">
    <property type="term" value="P:regulation of mitotic spindle organization"/>
    <property type="evidence" value="ECO:0007669"/>
    <property type="project" value="TreeGrafter"/>
</dbReference>
<feature type="compositionally biased region" description="Polar residues" evidence="6">
    <location>
        <begin position="306"/>
        <end position="322"/>
    </location>
</feature>
<dbReference type="PANTHER" id="PTHR14728">
    <property type="entry name" value="PROTEIN AURORA BOREALIS"/>
    <property type="match status" value="1"/>
</dbReference>
<keyword evidence="5" id="KW-0131">Cell cycle</keyword>
<dbReference type="Ensembl" id="ENSCCET00000004095.1">
    <property type="protein sequence ID" value="ENSCCEP00000002482.1"/>
    <property type="gene ID" value="ENSCCEG00000002753.1"/>
</dbReference>
<evidence type="ECO:0000256" key="1">
    <source>
        <dbReference type="ARBA" id="ARBA00010963"/>
    </source>
</evidence>
<gene>
    <name evidence="7" type="primary">BORA</name>
</gene>
<feature type="region of interest" description="Disordered" evidence="6">
    <location>
        <begin position="301"/>
        <end position="324"/>
    </location>
</feature>
<dbReference type="AlphaFoldDB" id="A0A8C0U524"/>
<dbReference type="GO" id="GO:0051301">
    <property type="term" value="P:cell division"/>
    <property type="evidence" value="ECO:0007669"/>
    <property type="project" value="UniProtKB-KW"/>
</dbReference>
<accession>A0A8C0U524</accession>
<evidence type="ECO:0000313" key="8">
    <source>
        <dbReference type="Proteomes" id="UP000694410"/>
    </source>
</evidence>
<evidence type="ECO:0000256" key="5">
    <source>
        <dbReference type="ARBA" id="ARBA00023306"/>
    </source>
</evidence>
<dbReference type="GO" id="GO:0005737">
    <property type="term" value="C:cytoplasm"/>
    <property type="evidence" value="ECO:0007669"/>
    <property type="project" value="TreeGrafter"/>
</dbReference>
<dbReference type="GO" id="GO:0005634">
    <property type="term" value="C:nucleus"/>
    <property type="evidence" value="ECO:0007669"/>
    <property type="project" value="TreeGrafter"/>
</dbReference>
<organism evidence="7 8">
    <name type="scientific">Cyanistes caeruleus</name>
    <name type="common">Eurasian blue tit</name>
    <name type="synonym">Parus caeruleus</name>
    <dbReference type="NCBI Taxonomy" id="156563"/>
    <lineage>
        <taxon>Eukaryota</taxon>
        <taxon>Metazoa</taxon>
        <taxon>Chordata</taxon>
        <taxon>Craniata</taxon>
        <taxon>Vertebrata</taxon>
        <taxon>Euteleostomi</taxon>
        <taxon>Archelosauria</taxon>
        <taxon>Archosauria</taxon>
        <taxon>Dinosauria</taxon>
        <taxon>Saurischia</taxon>
        <taxon>Theropoda</taxon>
        <taxon>Coelurosauria</taxon>
        <taxon>Aves</taxon>
        <taxon>Neognathae</taxon>
        <taxon>Neoaves</taxon>
        <taxon>Telluraves</taxon>
        <taxon>Australaves</taxon>
        <taxon>Passeriformes</taxon>
        <taxon>Paridae</taxon>
        <taxon>Cyanistes</taxon>
    </lineage>
</organism>
<dbReference type="InterPro" id="IPR023252">
    <property type="entry name" value="Aurora_borealis_protein"/>
</dbReference>
<protein>
    <recommendedName>
        <fullName evidence="2">Protein aurora borealis</fullName>
    </recommendedName>
</protein>
<feature type="region of interest" description="Disordered" evidence="6">
    <location>
        <begin position="360"/>
        <end position="381"/>
    </location>
</feature>
<evidence type="ECO:0000313" key="7">
    <source>
        <dbReference type="Ensembl" id="ENSCCEP00000002482.1"/>
    </source>
</evidence>
<proteinExistence type="inferred from homology"/>
<dbReference type="GO" id="GO:0019901">
    <property type="term" value="F:protein kinase binding"/>
    <property type="evidence" value="ECO:0007669"/>
    <property type="project" value="TreeGrafter"/>
</dbReference>
<dbReference type="GO" id="GO:0007088">
    <property type="term" value="P:regulation of mitotic nuclear division"/>
    <property type="evidence" value="ECO:0007669"/>
    <property type="project" value="TreeGrafter"/>
</dbReference>
<keyword evidence="8" id="KW-1185">Reference proteome</keyword>
<keyword evidence="4" id="KW-0498">Mitosis</keyword>
<name>A0A8C0U524_CYACU</name>
<evidence type="ECO:0000256" key="6">
    <source>
        <dbReference type="SAM" id="MobiDB-lite"/>
    </source>
</evidence>
<dbReference type="PRINTS" id="PR02038">
    <property type="entry name" value="AURORABORA"/>
</dbReference>
<evidence type="ECO:0000256" key="4">
    <source>
        <dbReference type="ARBA" id="ARBA00022776"/>
    </source>
</evidence>
<dbReference type="Pfam" id="PF15280">
    <property type="entry name" value="BORA_N"/>
    <property type="match status" value="1"/>
</dbReference>
<dbReference type="Proteomes" id="UP000694410">
    <property type="component" value="Unplaced"/>
</dbReference>
<sequence>MGDTEEAKMQIAPETPGRVTILNPFESPTDYYTLQEQIVSSPSVFKSTKSSSTPGKFRWSIDQLALINPVEIDSEDIRRQGMYLSHARIDKETEERRQKAIEEFFTKKLIVPSPWTEHESKEVSQFNSTKSIDINNISPIGRQLSLQPGKSNAACQTVLTLPVDFNLEKILGEYFRTDEFADQSQENLSSSSLRRKLFLEENGNVSACLSPSLHSPHGSQPLGVLCSIELSPVRCRSPLDTSSSAQFSSSPIQGGTRAYSLGSITSPPFSEGSPAHNGSPAFSPIAFHIRKTPLSDQRKFTFRSPDISSSSNRMTPPTSTRSPYIDGCSPIKNCSPMRLGTCRGTAQYQTSVIRIPIAVENRDEDEEDKESTSSAEAGFPEMDNGINLHQEGNDTFARGTHLVVATVSIAPDHSEGCHQRLSSFQDIEGLKESNTVDMADAAEVSEGNTWIKETIGSSNTPMTSFMTGITFSIESSRMCMSPLAESSAIPCDNSSIQVDSGYNTQTCGNSIMDTAEAENSCKENDVNTVMFQNKSQLLRTKECSVLSHKDNQLLRTKSPEKQSCFQKAKTHSTVFGQNATCNISAWKHKNENQVQGFHKTGRKISTW</sequence>
<evidence type="ECO:0000256" key="3">
    <source>
        <dbReference type="ARBA" id="ARBA00022618"/>
    </source>
</evidence>
<dbReference type="PANTHER" id="PTHR14728:SF2">
    <property type="entry name" value="PROTEIN AURORA BOREALIS"/>
    <property type="match status" value="1"/>
</dbReference>
<reference evidence="7" key="2">
    <citation type="submission" date="2025-09" db="UniProtKB">
        <authorList>
            <consortium name="Ensembl"/>
        </authorList>
    </citation>
    <scope>IDENTIFICATION</scope>
</reference>
<keyword evidence="3" id="KW-0132">Cell division</keyword>